<dbReference type="Gene3D" id="1.20.1290.10">
    <property type="entry name" value="AhpD-like"/>
    <property type="match status" value="1"/>
</dbReference>
<reference evidence="2 3" key="1">
    <citation type="submission" date="2021-12" db="EMBL/GenBank/DDBJ databases">
        <title>Discovery of the Pendulisporaceae a myxobacterial family with distinct sporulation behavior and unique specialized metabolism.</title>
        <authorList>
            <person name="Garcia R."/>
            <person name="Popoff A."/>
            <person name="Bader C.D."/>
            <person name="Loehr J."/>
            <person name="Walesch S."/>
            <person name="Walt C."/>
            <person name="Boldt J."/>
            <person name="Bunk B."/>
            <person name="Haeckl F.J.F.P.J."/>
            <person name="Gunesch A.P."/>
            <person name="Birkelbach J."/>
            <person name="Nuebel U."/>
            <person name="Pietschmann T."/>
            <person name="Bach T."/>
            <person name="Mueller R."/>
        </authorList>
    </citation>
    <scope>NUCLEOTIDE SEQUENCE [LARGE SCALE GENOMIC DNA]</scope>
    <source>
        <strain evidence="2 3">MSr12523</strain>
    </source>
</reference>
<dbReference type="PANTHER" id="PTHR34846">
    <property type="entry name" value="4-CARBOXYMUCONOLACTONE DECARBOXYLASE FAMILY PROTEIN (AFU_ORTHOLOGUE AFUA_6G11590)"/>
    <property type="match status" value="1"/>
</dbReference>
<name>A0ABZ2K9Z6_9BACT</name>
<dbReference type="EMBL" id="CP089982">
    <property type="protein sequence ID" value="WXA95503.1"/>
    <property type="molecule type" value="Genomic_DNA"/>
</dbReference>
<accession>A0ABZ2K9Z6</accession>
<gene>
    <name evidence="2" type="ORF">LZC95_01435</name>
</gene>
<dbReference type="SUPFAM" id="SSF69118">
    <property type="entry name" value="AhpD-like"/>
    <property type="match status" value="1"/>
</dbReference>
<dbReference type="InterPro" id="IPR029032">
    <property type="entry name" value="AhpD-like"/>
</dbReference>
<proteinExistence type="predicted"/>
<evidence type="ECO:0000259" key="1">
    <source>
        <dbReference type="Pfam" id="PF02627"/>
    </source>
</evidence>
<feature type="domain" description="Carboxymuconolactone decarboxylase-like" evidence="1">
    <location>
        <begin position="52"/>
        <end position="109"/>
    </location>
</feature>
<sequence>MTARIAPLTPPYTPEVQASLEKWMPPGAAVEPLVLFRTMARYSLLSDRMRGLGAVFLGHGLLPKRVRELLILRTCARCHAEYEWGVHVTAFAALVGLDPEAVASTLRPASGEDLDAVLLRFVDELHDTGTVSDPTWETLASHFEPNAMLEMLSMVGFYHAISFIANAARLPLEPWAARMSGA</sequence>
<dbReference type="PANTHER" id="PTHR34846:SF5">
    <property type="entry name" value="CARBOXYMUCONOLACTONE DECARBOXYLASE-LIKE DOMAIN-CONTAINING PROTEIN"/>
    <property type="match status" value="1"/>
</dbReference>
<organism evidence="2 3">
    <name type="scientific">Pendulispora brunnea</name>
    <dbReference type="NCBI Taxonomy" id="2905690"/>
    <lineage>
        <taxon>Bacteria</taxon>
        <taxon>Pseudomonadati</taxon>
        <taxon>Myxococcota</taxon>
        <taxon>Myxococcia</taxon>
        <taxon>Myxococcales</taxon>
        <taxon>Sorangiineae</taxon>
        <taxon>Pendulisporaceae</taxon>
        <taxon>Pendulispora</taxon>
    </lineage>
</organism>
<dbReference type="InterPro" id="IPR003779">
    <property type="entry name" value="CMD-like"/>
</dbReference>
<dbReference type="Pfam" id="PF02627">
    <property type="entry name" value="CMD"/>
    <property type="match status" value="1"/>
</dbReference>
<evidence type="ECO:0000313" key="3">
    <source>
        <dbReference type="Proteomes" id="UP001379533"/>
    </source>
</evidence>
<dbReference type="RefSeq" id="WP_394846108.1">
    <property type="nucleotide sequence ID" value="NZ_CP089982.1"/>
</dbReference>
<dbReference type="Proteomes" id="UP001379533">
    <property type="component" value="Chromosome"/>
</dbReference>
<keyword evidence="3" id="KW-1185">Reference proteome</keyword>
<evidence type="ECO:0000313" key="2">
    <source>
        <dbReference type="EMBL" id="WXA95503.1"/>
    </source>
</evidence>
<protein>
    <submittedName>
        <fullName evidence="2">Carboxymuconolactone decarboxylase family protein</fullName>
    </submittedName>
</protein>